<evidence type="ECO:0000256" key="9">
    <source>
        <dbReference type="ARBA" id="ARBA00023034"/>
    </source>
</evidence>
<evidence type="ECO:0000259" key="13">
    <source>
        <dbReference type="Pfam" id="PF00852"/>
    </source>
</evidence>
<sequence length="433" mass="49305">SFQYLSTRIHERSTEMVRLRPSQIYRNGAIVAAGLFLVFILYSFLASDGPTAGGIKSARPPKHSNKHLFLTIDKNRMDSRFEQLAPKRIFLWTPIFGSFDRPTVADCPGLENRCIFDHNRSRVAVADAVLFHGPDLVDTGLPPPESRTHKQRYVFMTMESPGNTFVRYPANPERSLLPNGYFNWTMTPLFSSDVLFKYGGFWLTAKEAELKGFKMDSHALDSSSLSSKIPAVFALISNCATPSKREAALRALDRHFNVTMAGSCATKPDLKNLCPKGTTCDEEISKYAFFFAGENTACRDYVSEKYWSRKDLPTIPIVLRRADYANVNLPSQSVIALDDFESPEAMGKYLRDLVKDKAAYAEHFSWRRGGWTIAPWNTEGYRNGYCRLCERLWEEEQPEKVVHDVKAWYERESECDDGSFVKTWLGIDRMTNL</sequence>
<keyword evidence="4 12" id="KW-0328">Glycosyltransferase</keyword>
<keyword evidence="16" id="KW-1185">Reference proteome</keyword>
<keyword evidence="10 12" id="KW-0472">Membrane</keyword>
<evidence type="ECO:0000256" key="11">
    <source>
        <dbReference type="ARBA" id="ARBA00023180"/>
    </source>
</evidence>
<evidence type="ECO:0000256" key="10">
    <source>
        <dbReference type="ARBA" id="ARBA00023136"/>
    </source>
</evidence>
<dbReference type="EMBL" id="BTRK01000002">
    <property type="protein sequence ID" value="GMR38508.1"/>
    <property type="molecule type" value="Genomic_DNA"/>
</dbReference>
<dbReference type="GO" id="GO:0032580">
    <property type="term" value="C:Golgi cisterna membrane"/>
    <property type="evidence" value="ECO:0007669"/>
    <property type="project" value="UniProtKB-SubCell"/>
</dbReference>
<dbReference type="GO" id="GO:0008417">
    <property type="term" value="F:fucosyltransferase activity"/>
    <property type="evidence" value="ECO:0007669"/>
    <property type="project" value="InterPro"/>
</dbReference>
<dbReference type="PANTHER" id="PTHR48438:SF1">
    <property type="entry name" value="ALPHA-(1,3)-FUCOSYLTRANSFERASE C-RELATED"/>
    <property type="match status" value="1"/>
</dbReference>
<protein>
    <recommendedName>
        <fullName evidence="12">Fucosyltransferase</fullName>
        <ecNumber evidence="12">2.4.1.-</ecNumber>
    </recommendedName>
</protein>
<evidence type="ECO:0000256" key="8">
    <source>
        <dbReference type="ARBA" id="ARBA00022989"/>
    </source>
</evidence>
<dbReference type="EC" id="2.4.1.-" evidence="12"/>
<evidence type="ECO:0000256" key="5">
    <source>
        <dbReference type="ARBA" id="ARBA00022679"/>
    </source>
</evidence>
<organism evidence="15 16">
    <name type="scientific">Pristionchus mayeri</name>
    <dbReference type="NCBI Taxonomy" id="1317129"/>
    <lineage>
        <taxon>Eukaryota</taxon>
        <taxon>Metazoa</taxon>
        <taxon>Ecdysozoa</taxon>
        <taxon>Nematoda</taxon>
        <taxon>Chromadorea</taxon>
        <taxon>Rhabditida</taxon>
        <taxon>Rhabditina</taxon>
        <taxon>Diplogasteromorpha</taxon>
        <taxon>Diplogasteroidea</taxon>
        <taxon>Neodiplogasteridae</taxon>
        <taxon>Pristionchus</taxon>
    </lineage>
</organism>
<evidence type="ECO:0000256" key="3">
    <source>
        <dbReference type="ARBA" id="ARBA00008919"/>
    </source>
</evidence>
<evidence type="ECO:0000256" key="2">
    <source>
        <dbReference type="ARBA" id="ARBA00004922"/>
    </source>
</evidence>
<proteinExistence type="inferred from homology"/>
<evidence type="ECO:0000313" key="15">
    <source>
        <dbReference type="EMBL" id="GMR38508.1"/>
    </source>
</evidence>
<dbReference type="InterPro" id="IPR001503">
    <property type="entry name" value="Glyco_trans_10"/>
</dbReference>
<feature type="non-terminal residue" evidence="15">
    <location>
        <position position="1"/>
    </location>
</feature>
<evidence type="ECO:0000313" key="16">
    <source>
        <dbReference type="Proteomes" id="UP001328107"/>
    </source>
</evidence>
<evidence type="ECO:0000256" key="12">
    <source>
        <dbReference type="RuleBase" id="RU003832"/>
    </source>
</evidence>
<evidence type="ECO:0000259" key="14">
    <source>
        <dbReference type="Pfam" id="PF17039"/>
    </source>
</evidence>
<evidence type="ECO:0000256" key="4">
    <source>
        <dbReference type="ARBA" id="ARBA00022676"/>
    </source>
</evidence>
<evidence type="ECO:0000256" key="1">
    <source>
        <dbReference type="ARBA" id="ARBA00004447"/>
    </source>
</evidence>
<comment type="subcellular location">
    <subcellularLocation>
        <location evidence="1 12">Golgi apparatus</location>
        <location evidence="1 12">Golgi stack membrane</location>
        <topology evidence="1 12">Single-pass type II membrane protein</topology>
    </subcellularLocation>
</comment>
<keyword evidence="6 12" id="KW-0812">Transmembrane</keyword>
<feature type="domain" description="Fucosyltransferase N-terminal" evidence="14">
    <location>
        <begin position="86"/>
        <end position="199"/>
    </location>
</feature>
<keyword evidence="8 12" id="KW-1133">Transmembrane helix</keyword>
<name>A0AAN5C5R6_9BILA</name>
<accession>A0AAN5C5R6</accession>
<feature type="domain" description="Fucosyltransferase C-terminal" evidence="13">
    <location>
        <begin position="227"/>
        <end position="408"/>
    </location>
</feature>
<keyword evidence="11" id="KW-0325">Glycoprotein</keyword>
<comment type="caution">
    <text evidence="15">The sequence shown here is derived from an EMBL/GenBank/DDBJ whole genome shotgun (WGS) entry which is preliminary data.</text>
</comment>
<gene>
    <name evidence="15" type="ORF">PMAYCL1PPCAC_08703</name>
</gene>
<dbReference type="Gene3D" id="3.40.50.11660">
    <property type="entry name" value="Glycosyl transferase family 10, C-terminal domain"/>
    <property type="match status" value="1"/>
</dbReference>
<evidence type="ECO:0000256" key="6">
    <source>
        <dbReference type="ARBA" id="ARBA00022692"/>
    </source>
</evidence>
<dbReference type="Pfam" id="PF17039">
    <property type="entry name" value="Glyco_tran_10_N"/>
    <property type="match status" value="1"/>
</dbReference>
<dbReference type="Pfam" id="PF00852">
    <property type="entry name" value="Glyco_transf_10"/>
    <property type="match status" value="1"/>
</dbReference>
<dbReference type="SUPFAM" id="SSF53756">
    <property type="entry name" value="UDP-Glycosyltransferase/glycogen phosphorylase"/>
    <property type="match status" value="1"/>
</dbReference>
<comment type="similarity">
    <text evidence="3 12">Belongs to the glycosyltransferase 10 family.</text>
</comment>
<dbReference type="Proteomes" id="UP001328107">
    <property type="component" value="Unassembled WGS sequence"/>
</dbReference>
<dbReference type="InterPro" id="IPR055270">
    <property type="entry name" value="Glyco_tran_10_C"/>
</dbReference>
<keyword evidence="5 12" id="KW-0808">Transferase</keyword>
<keyword evidence="7" id="KW-0735">Signal-anchor</keyword>
<feature type="transmembrane region" description="Helical" evidence="12">
    <location>
        <begin position="24"/>
        <end position="45"/>
    </location>
</feature>
<evidence type="ECO:0000256" key="7">
    <source>
        <dbReference type="ARBA" id="ARBA00022968"/>
    </source>
</evidence>
<comment type="pathway">
    <text evidence="2">Protein modification; protein glycosylation.</text>
</comment>
<dbReference type="InterPro" id="IPR038577">
    <property type="entry name" value="GT10-like_C_sf"/>
</dbReference>
<dbReference type="AlphaFoldDB" id="A0AAN5C5R6"/>
<keyword evidence="9 12" id="KW-0333">Golgi apparatus</keyword>
<dbReference type="InterPro" id="IPR031481">
    <property type="entry name" value="Glyco_tran_10_N"/>
</dbReference>
<dbReference type="PANTHER" id="PTHR48438">
    <property type="entry name" value="ALPHA-(1,3)-FUCOSYLTRANSFERASE C-RELATED"/>
    <property type="match status" value="1"/>
</dbReference>
<reference evidence="16" key="1">
    <citation type="submission" date="2022-10" db="EMBL/GenBank/DDBJ databases">
        <title>Genome assembly of Pristionchus species.</title>
        <authorList>
            <person name="Yoshida K."/>
            <person name="Sommer R.J."/>
        </authorList>
    </citation>
    <scope>NUCLEOTIDE SEQUENCE [LARGE SCALE GENOMIC DNA]</scope>
    <source>
        <strain evidence="16">RS5460</strain>
    </source>
</reference>